<evidence type="ECO:0000259" key="5">
    <source>
        <dbReference type="PROSITE" id="PS50122"/>
    </source>
</evidence>
<organism evidence="6 7">
    <name type="scientific">Novosphingobium resinovorum</name>
    <dbReference type="NCBI Taxonomy" id="158500"/>
    <lineage>
        <taxon>Bacteria</taxon>
        <taxon>Pseudomonadati</taxon>
        <taxon>Pseudomonadota</taxon>
        <taxon>Alphaproteobacteria</taxon>
        <taxon>Sphingomonadales</taxon>
        <taxon>Sphingomonadaceae</taxon>
        <taxon>Novosphingobium</taxon>
    </lineage>
</organism>
<accession>A0A031JM86</accession>
<dbReference type="GO" id="GO:0005737">
    <property type="term" value="C:cytoplasm"/>
    <property type="evidence" value="ECO:0007669"/>
    <property type="project" value="InterPro"/>
</dbReference>
<keyword evidence="1 4" id="KW-0378">Hydrolase</keyword>
<dbReference type="PROSITE" id="PS50122">
    <property type="entry name" value="CHEB"/>
    <property type="match status" value="1"/>
</dbReference>
<protein>
    <recommendedName>
        <fullName evidence="2">protein-glutamate methylesterase</fullName>
        <ecNumber evidence="2">3.1.1.61</ecNumber>
    </recommendedName>
</protein>
<dbReference type="EC" id="3.1.1.61" evidence="2"/>
<sequence length="191" mass="19878">MSRDPIRAVVIGASAGAVQVLLEILPALPPTFPVPIFIVVHIPPDRTNALTTLFADRCGLTVKEAEDKETPVPGTVYFAPADYHLLIEQDGRVALAMDEPVHHSRPAIDVLFETAADAFGPDLVAIVLTGANEDGGAGLRAVGEAGGLTLVEEPMSASSSTMPAAALAAWPQARAQDVPGILAYLQTLVAP</sequence>
<name>A0A031JM86_9SPHN</name>
<dbReference type="Proteomes" id="UP000024329">
    <property type="component" value="Unassembled WGS sequence"/>
</dbReference>
<dbReference type="SUPFAM" id="SSF52738">
    <property type="entry name" value="Methylesterase CheB, C-terminal domain"/>
    <property type="match status" value="1"/>
</dbReference>
<feature type="active site" evidence="4">
    <location>
        <position position="134"/>
    </location>
</feature>
<evidence type="ECO:0000313" key="7">
    <source>
        <dbReference type="Proteomes" id="UP000024329"/>
    </source>
</evidence>
<feature type="active site" evidence="4">
    <location>
        <position position="14"/>
    </location>
</feature>
<dbReference type="PANTHER" id="PTHR42872">
    <property type="entry name" value="PROTEIN-GLUTAMATE METHYLESTERASE/PROTEIN-GLUTAMINE GLUTAMINASE"/>
    <property type="match status" value="1"/>
</dbReference>
<dbReference type="EMBL" id="JFYZ01000034">
    <property type="protein sequence ID" value="EZP77142.1"/>
    <property type="molecule type" value="Genomic_DNA"/>
</dbReference>
<comment type="catalytic activity">
    <reaction evidence="3">
        <text>[protein]-L-glutamate 5-O-methyl ester + H2O = L-glutamyl-[protein] + methanol + H(+)</text>
        <dbReference type="Rhea" id="RHEA:23236"/>
        <dbReference type="Rhea" id="RHEA-COMP:10208"/>
        <dbReference type="Rhea" id="RHEA-COMP:10311"/>
        <dbReference type="ChEBI" id="CHEBI:15377"/>
        <dbReference type="ChEBI" id="CHEBI:15378"/>
        <dbReference type="ChEBI" id="CHEBI:17790"/>
        <dbReference type="ChEBI" id="CHEBI:29973"/>
        <dbReference type="ChEBI" id="CHEBI:82795"/>
        <dbReference type="EC" id="3.1.1.61"/>
    </reaction>
</comment>
<dbReference type="InterPro" id="IPR000673">
    <property type="entry name" value="Sig_transdc_resp-reg_Me-estase"/>
</dbReference>
<dbReference type="eggNOG" id="COG2201">
    <property type="taxonomic scope" value="Bacteria"/>
</dbReference>
<evidence type="ECO:0000256" key="2">
    <source>
        <dbReference type="ARBA" id="ARBA00039140"/>
    </source>
</evidence>
<dbReference type="PANTHER" id="PTHR42872:SF6">
    <property type="entry name" value="PROTEIN-GLUTAMATE METHYLESTERASE_PROTEIN-GLUTAMINE GLUTAMINASE"/>
    <property type="match status" value="1"/>
</dbReference>
<dbReference type="RefSeq" id="WP_036528794.1">
    <property type="nucleotide sequence ID" value="NZ_JFYZ01000034.1"/>
</dbReference>
<feature type="active site" evidence="4">
    <location>
        <position position="41"/>
    </location>
</feature>
<keyword evidence="4" id="KW-0145">Chemotaxis</keyword>
<proteinExistence type="predicted"/>
<dbReference type="PATRIC" id="fig|158500.4.peg.4537"/>
<evidence type="ECO:0000313" key="6">
    <source>
        <dbReference type="EMBL" id="EZP77142.1"/>
    </source>
</evidence>
<evidence type="ECO:0000256" key="3">
    <source>
        <dbReference type="ARBA" id="ARBA00048267"/>
    </source>
</evidence>
<reference evidence="6 7" key="1">
    <citation type="submission" date="2014-03" db="EMBL/GenBank/DDBJ databases">
        <title>Whole genome sequence of Novosphingobium resinovorum KF1.</title>
        <authorList>
            <person name="Gan H.M."/>
            <person name="Gan H.Y."/>
            <person name="Chew T.H."/>
            <person name="Savka M.A."/>
        </authorList>
    </citation>
    <scope>NUCLEOTIDE SEQUENCE [LARGE SCALE GENOMIC DNA]</scope>
    <source>
        <strain evidence="6 7">KF1</strain>
    </source>
</reference>
<dbReference type="Pfam" id="PF01339">
    <property type="entry name" value="CheB_methylest"/>
    <property type="match status" value="1"/>
</dbReference>
<dbReference type="InterPro" id="IPR035909">
    <property type="entry name" value="CheB_C"/>
</dbReference>
<dbReference type="GO" id="GO:0000156">
    <property type="term" value="F:phosphorelay response regulator activity"/>
    <property type="evidence" value="ECO:0007669"/>
    <property type="project" value="InterPro"/>
</dbReference>
<comment type="caution">
    <text evidence="6">The sequence shown here is derived from an EMBL/GenBank/DDBJ whole genome shotgun (WGS) entry which is preliminary data.</text>
</comment>
<feature type="domain" description="CheB-type methylesterase" evidence="5">
    <location>
        <begin position="5"/>
        <end position="191"/>
    </location>
</feature>
<dbReference type="GO" id="GO:0008984">
    <property type="term" value="F:protein-glutamate methylesterase activity"/>
    <property type="evidence" value="ECO:0007669"/>
    <property type="project" value="UniProtKB-EC"/>
</dbReference>
<dbReference type="AlphaFoldDB" id="A0A031JM86"/>
<evidence type="ECO:0000256" key="4">
    <source>
        <dbReference type="PROSITE-ProRule" id="PRU00050"/>
    </source>
</evidence>
<evidence type="ECO:0000256" key="1">
    <source>
        <dbReference type="ARBA" id="ARBA00022801"/>
    </source>
</evidence>
<dbReference type="CDD" id="cd16433">
    <property type="entry name" value="CheB"/>
    <property type="match status" value="1"/>
</dbReference>
<dbReference type="Gene3D" id="3.40.50.180">
    <property type="entry name" value="Methylesterase CheB, C-terminal domain"/>
    <property type="match status" value="1"/>
</dbReference>
<dbReference type="GO" id="GO:0006935">
    <property type="term" value="P:chemotaxis"/>
    <property type="evidence" value="ECO:0007669"/>
    <property type="project" value="UniProtKB-UniRule"/>
</dbReference>
<gene>
    <name evidence="6" type="ORF">BV97_04467</name>
</gene>